<dbReference type="GeneID" id="94846380"/>
<dbReference type="VEuPathDB" id="TrichDB:TRFO_37848"/>
<dbReference type="Proteomes" id="UP000179807">
    <property type="component" value="Unassembled WGS sequence"/>
</dbReference>
<accession>A0A1J4JBD8</accession>
<sequence>MNINSIQFLNKIQYQYKNSSHNKILYAYKNLCKHKIDNIQISFLKKIWKDEKKVLNNLIAKFSKYNSKKYKTFHSS</sequence>
<evidence type="ECO:0000313" key="1">
    <source>
        <dbReference type="EMBL" id="OHS95985.1"/>
    </source>
</evidence>
<gene>
    <name evidence="1" type="ORF">TRFO_37848</name>
</gene>
<protein>
    <submittedName>
        <fullName evidence="1">Uncharacterized protein</fullName>
    </submittedName>
</protein>
<dbReference type="EMBL" id="MLAK01001206">
    <property type="protein sequence ID" value="OHS95985.1"/>
    <property type="molecule type" value="Genomic_DNA"/>
</dbReference>
<dbReference type="AlphaFoldDB" id="A0A1J4JBD8"/>
<evidence type="ECO:0000313" key="2">
    <source>
        <dbReference type="Proteomes" id="UP000179807"/>
    </source>
</evidence>
<comment type="caution">
    <text evidence="1">The sequence shown here is derived from an EMBL/GenBank/DDBJ whole genome shotgun (WGS) entry which is preliminary data.</text>
</comment>
<reference evidence="1" key="1">
    <citation type="submission" date="2016-10" db="EMBL/GenBank/DDBJ databases">
        <authorList>
            <person name="Benchimol M."/>
            <person name="Almeida L.G."/>
            <person name="Vasconcelos A.T."/>
            <person name="Perreira-Neves A."/>
            <person name="Rosa I.A."/>
            <person name="Tasca T."/>
            <person name="Bogo M.R."/>
            <person name="de Souza W."/>
        </authorList>
    </citation>
    <scope>NUCLEOTIDE SEQUENCE [LARGE SCALE GENOMIC DNA]</scope>
    <source>
        <strain evidence="1">K</strain>
    </source>
</reference>
<name>A0A1J4JBD8_9EUKA</name>
<keyword evidence="2" id="KW-1185">Reference proteome</keyword>
<dbReference type="RefSeq" id="XP_068349122.1">
    <property type="nucleotide sequence ID" value="XM_068511676.1"/>
</dbReference>
<organism evidence="1 2">
    <name type="scientific">Tritrichomonas foetus</name>
    <dbReference type="NCBI Taxonomy" id="1144522"/>
    <lineage>
        <taxon>Eukaryota</taxon>
        <taxon>Metamonada</taxon>
        <taxon>Parabasalia</taxon>
        <taxon>Tritrichomonadida</taxon>
        <taxon>Tritrichomonadidae</taxon>
        <taxon>Tritrichomonas</taxon>
    </lineage>
</organism>
<proteinExistence type="predicted"/>